<dbReference type="KEGG" id="tte:TTE2581"/>
<dbReference type="STRING" id="273068.TTE2581"/>
<protein>
    <recommendedName>
        <fullName evidence="3">PIN domain-containing protein</fullName>
    </recommendedName>
</protein>
<dbReference type="EMBL" id="AE008691">
    <property type="protein sequence ID" value="AAM25705.1"/>
    <property type="molecule type" value="Genomic_DNA"/>
</dbReference>
<evidence type="ECO:0008006" key="3">
    <source>
        <dbReference type="Google" id="ProtNLM"/>
    </source>
</evidence>
<keyword evidence="2" id="KW-1185">Reference proteome</keyword>
<sequence>MKIVDANIILRYLLDDIDELAEKASLSQVSFSFYLLKGFCTFTLPNTDLNLNPHYIREKSSQSQNISRIGL</sequence>
<reference evidence="1 2" key="1">
    <citation type="journal article" date="2002" name="Genome Res.">
        <title>A complete sequence of the T. tengcongensis genome.</title>
        <authorList>
            <person name="Bao Q."/>
            <person name="Tian Y."/>
            <person name="Li W."/>
            <person name="Xu Z."/>
            <person name="Xuan Z."/>
            <person name="Hu S."/>
            <person name="Dong W."/>
            <person name="Yang J."/>
            <person name="Chen Y."/>
            <person name="Xue Y."/>
            <person name="Xu Y."/>
            <person name="Lai X."/>
            <person name="Huang L."/>
            <person name="Dong X."/>
            <person name="Ma Y."/>
            <person name="Ling L."/>
            <person name="Tan H."/>
            <person name="Chen R."/>
            <person name="Wang J."/>
            <person name="Yu J."/>
            <person name="Yang H."/>
        </authorList>
    </citation>
    <scope>NUCLEOTIDE SEQUENCE [LARGE SCALE GENOMIC DNA]</scope>
    <source>
        <strain evidence="2">DSM 15242 / JCM 11007 / NBRC 100824 / MB4</strain>
    </source>
</reference>
<evidence type="ECO:0000313" key="2">
    <source>
        <dbReference type="Proteomes" id="UP000000555"/>
    </source>
</evidence>
<dbReference type="RefSeq" id="WP_011026582.1">
    <property type="nucleotide sequence ID" value="NC_003869.1"/>
</dbReference>
<dbReference type="AlphaFoldDB" id="Q8R743"/>
<dbReference type="HOGENOM" id="CLU_2732411_0_0_9"/>
<gene>
    <name evidence="1" type="ordered locus">TTE2581</name>
</gene>
<dbReference type="Proteomes" id="UP000000555">
    <property type="component" value="Chromosome"/>
</dbReference>
<organism evidence="1 2">
    <name type="scientific">Caldanaerobacter subterraneus subsp. tengcongensis (strain DSM 15242 / JCM 11007 / NBRC 100824 / MB4)</name>
    <name type="common">Thermoanaerobacter tengcongensis</name>
    <dbReference type="NCBI Taxonomy" id="273068"/>
    <lineage>
        <taxon>Bacteria</taxon>
        <taxon>Bacillati</taxon>
        <taxon>Bacillota</taxon>
        <taxon>Clostridia</taxon>
        <taxon>Thermoanaerobacterales</taxon>
        <taxon>Thermoanaerobacteraceae</taxon>
        <taxon>Caldanaerobacter</taxon>
    </lineage>
</organism>
<accession>Q8R743</accession>
<evidence type="ECO:0000313" key="1">
    <source>
        <dbReference type="EMBL" id="AAM25705.1"/>
    </source>
</evidence>
<proteinExistence type="predicted"/>
<name>Q8R743_CALS4</name>